<dbReference type="InterPro" id="IPR018114">
    <property type="entry name" value="TRYPSIN_HIS"/>
</dbReference>
<dbReference type="GO" id="GO:0006508">
    <property type="term" value="P:proteolysis"/>
    <property type="evidence" value="ECO:0007669"/>
    <property type="project" value="InterPro"/>
</dbReference>
<dbReference type="PROSITE" id="PS00134">
    <property type="entry name" value="TRYPSIN_HIS"/>
    <property type="match status" value="1"/>
</dbReference>
<name>A0A517XWN4_9BACT</name>
<protein>
    <recommendedName>
        <fullName evidence="3">Serine protease</fullName>
    </recommendedName>
</protein>
<dbReference type="RefSeq" id="WP_202920247.1">
    <property type="nucleotide sequence ID" value="NZ_CP036273.1"/>
</dbReference>
<dbReference type="EMBL" id="CP036273">
    <property type="protein sequence ID" value="QDU21915.1"/>
    <property type="molecule type" value="Genomic_DNA"/>
</dbReference>
<evidence type="ECO:0000313" key="2">
    <source>
        <dbReference type="Proteomes" id="UP000319576"/>
    </source>
</evidence>
<organism evidence="1 2">
    <name type="scientific">Urbifossiella limnaea</name>
    <dbReference type="NCBI Taxonomy" id="2528023"/>
    <lineage>
        <taxon>Bacteria</taxon>
        <taxon>Pseudomonadati</taxon>
        <taxon>Planctomycetota</taxon>
        <taxon>Planctomycetia</taxon>
        <taxon>Gemmatales</taxon>
        <taxon>Gemmataceae</taxon>
        <taxon>Urbifossiella</taxon>
    </lineage>
</organism>
<dbReference type="Pfam" id="PF13365">
    <property type="entry name" value="Trypsin_2"/>
    <property type="match status" value="1"/>
</dbReference>
<dbReference type="SUPFAM" id="SSF50494">
    <property type="entry name" value="Trypsin-like serine proteases"/>
    <property type="match status" value="1"/>
</dbReference>
<dbReference type="AlphaFoldDB" id="A0A517XWN4"/>
<dbReference type="KEGG" id="uli:ETAA1_38880"/>
<dbReference type="Gene3D" id="2.40.10.120">
    <property type="match status" value="1"/>
</dbReference>
<evidence type="ECO:0008006" key="3">
    <source>
        <dbReference type="Google" id="ProtNLM"/>
    </source>
</evidence>
<sequence>MIVPGGLVLTAAHCIDLDGAGGMALGDRCIERARTADGKNLLLSVLAAEPVADVAALGAPDAPDLPEEAEAAAALLAATEPVQLFRGEFEPKDVVEGYGPVSWALPVFILGPDGEWIAATATVVGENEPTALFAAERPVRGGASGGPVVTQDGLLVGLVSSSHEAAAGDEGERPLYHGKIVRPLLALPVWLVSTLRTARGVPNRLRV</sequence>
<keyword evidence="2" id="KW-1185">Reference proteome</keyword>
<evidence type="ECO:0000313" key="1">
    <source>
        <dbReference type="EMBL" id="QDU21915.1"/>
    </source>
</evidence>
<gene>
    <name evidence="1" type="ORF">ETAA1_38880</name>
</gene>
<dbReference type="InterPro" id="IPR009003">
    <property type="entry name" value="Peptidase_S1_PA"/>
</dbReference>
<dbReference type="GO" id="GO:0004252">
    <property type="term" value="F:serine-type endopeptidase activity"/>
    <property type="evidence" value="ECO:0007669"/>
    <property type="project" value="InterPro"/>
</dbReference>
<accession>A0A517XWN4</accession>
<dbReference type="Proteomes" id="UP000319576">
    <property type="component" value="Chromosome"/>
</dbReference>
<proteinExistence type="predicted"/>
<reference evidence="1 2" key="1">
    <citation type="submission" date="2019-02" db="EMBL/GenBank/DDBJ databases">
        <title>Deep-cultivation of Planctomycetes and their phenomic and genomic characterization uncovers novel biology.</title>
        <authorList>
            <person name="Wiegand S."/>
            <person name="Jogler M."/>
            <person name="Boedeker C."/>
            <person name="Pinto D."/>
            <person name="Vollmers J."/>
            <person name="Rivas-Marin E."/>
            <person name="Kohn T."/>
            <person name="Peeters S.H."/>
            <person name="Heuer A."/>
            <person name="Rast P."/>
            <person name="Oberbeckmann S."/>
            <person name="Bunk B."/>
            <person name="Jeske O."/>
            <person name="Meyerdierks A."/>
            <person name="Storesund J.E."/>
            <person name="Kallscheuer N."/>
            <person name="Luecker S."/>
            <person name="Lage O.M."/>
            <person name="Pohl T."/>
            <person name="Merkel B.J."/>
            <person name="Hornburger P."/>
            <person name="Mueller R.-W."/>
            <person name="Bruemmer F."/>
            <person name="Labrenz M."/>
            <person name="Spormann A.M."/>
            <person name="Op den Camp H."/>
            <person name="Overmann J."/>
            <person name="Amann R."/>
            <person name="Jetten M.S.M."/>
            <person name="Mascher T."/>
            <person name="Medema M.H."/>
            <person name="Devos D.P."/>
            <person name="Kaster A.-K."/>
            <person name="Ovreas L."/>
            <person name="Rohde M."/>
            <person name="Galperin M.Y."/>
            <person name="Jogler C."/>
        </authorList>
    </citation>
    <scope>NUCLEOTIDE SEQUENCE [LARGE SCALE GENOMIC DNA]</scope>
    <source>
        <strain evidence="1 2">ETA_A1</strain>
    </source>
</reference>